<sequence length="348" mass="37737">MEPAFEVSPEQQASVGRYMRQQYFYKPFEVRNVSLAGKTAVVTGSNSGIGLESSRQLLRLGLSKLILAVRDEEKGRAAAAELSASLPANHTATIEVWHLDLCVYASVVAFGQRAESLARLDLAVLNAAFCPAARRVNPLTRHDDTIQVNYLSTALLALLLLPTLHATAKRTGRPGRITFTQSEAAAWTKFDIARAAAQGSVLAALDRPHNDTSDHMFASKLLGQSFVRALARRVPAAVVVVNAASPGMVTDSRFDRETGKTWFMKFFRLLVVNRIGNTSAVAARMVVDAAVREDEVGTETHGQFLSMAPIVYTDEGEKVSAQLWKETMDELAFANAEGILDEVSSGAS</sequence>
<comment type="caution">
    <text evidence="2">The sequence shown here is derived from an EMBL/GenBank/DDBJ whole genome shotgun (WGS) entry which is preliminary data.</text>
</comment>
<dbReference type="AlphaFoldDB" id="A0AA40ALK1"/>
<dbReference type="GeneID" id="85327199"/>
<evidence type="ECO:0000256" key="1">
    <source>
        <dbReference type="ARBA" id="ARBA00023002"/>
    </source>
</evidence>
<dbReference type="PRINTS" id="PR00081">
    <property type="entry name" value="GDHRDH"/>
</dbReference>
<dbReference type="SUPFAM" id="SSF51735">
    <property type="entry name" value="NAD(P)-binding Rossmann-fold domains"/>
    <property type="match status" value="1"/>
</dbReference>
<name>A0AA40ALK1_9PEZI</name>
<dbReference type="GO" id="GO:0016491">
    <property type="term" value="F:oxidoreductase activity"/>
    <property type="evidence" value="ECO:0007669"/>
    <property type="project" value="UniProtKB-KW"/>
</dbReference>
<dbReference type="Pfam" id="PF00106">
    <property type="entry name" value="adh_short"/>
    <property type="match status" value="1"/>
</dbReference>
<organism evidence="2 3">
    <name type="scientific">Lasiosphaeria miniovina</name>
    <dbReference type="NCBI Taxonomy" id="1954250"/>
    <lineage>
        <taxon>Eukaryota</taxon>
        <taxon>Fungi</taxon>
        <taxon>Dikarya</taxon>
        <taxon>Ascomycota</taxon>
        <taxon>Pezizomycotina</taxon>
        <taxon>Sordariomycetes</taxon>
        <taxon>Sordariomycetidae</taxon>
        <taxon>Sordariales</taxon>
        <taxon>Lasiosphaeriaceae</taxon>
        <taxon>Lasiosphaeria</taxon>
    </lineage>
</organism>
<evidence type="ECO:0000313" key="2">
    <source>
        <dbReference type="EMBL" id="KAK0718020.1"/>
    </source>
</evidence>
<dbReference type="PANTHER" id="PTHR43157:SF31">
    <property type="entry name" value="PHOSPHATIDYLINOSITOL-GLYCAN BIOSYNTHESIS CLASS F PROTEIN"/>
    <property type="match status" value="1"/>
</dbReference>
<accession>A0AA40ALK1</accession>
<dbReference type="InterPro" id="IPR002347">
    <property type="entry name" value="SDR_fam"/>
</dbReference>
<dbReference type="RefSeq" id="XP_060296813.1">
    <property type="nucleotide sequence ID" value="XM_060443929.1"/>
</dbReference>
<gene>
    <name evidence="2" type="ORF">B0T26DRAFT_741138</name>
</gene>
<keyword evidence="3" id="KW-1185">Reference proteome</keyword>
<dbReference type="InterPro" id="IPR036291">
    <property type="entry name" value="NAD(P)-bd_dom_sf"/>
</dbReference>
<dbReference type="Gene3D" id="3.40.50.720">
    <property type="entry name" value="NAD(P)-binding Rossmann-like Domain"/>
    <property type="match status" value="1"/>
</dbReference>
<protein>
    <submittedName>
        <fullName evidence="2">Uncharacterized protein</fullName>
    </submittedName>
</protein>
<reference evidence="2" key="1">
    <citation type="submission" date="2023-06" db="EMBL/GenBank/DDBJ databases">
        <title>Genome-scale phylogeny and comparative genomics of the fungal order Sordariales.</title>
        <authorList>
            <consortium name="Lawrence Berkeley National Laboratory"/>
            <person name="Hensen N."/>
            <person name="Bonometti L."/>
            <person name="Westerberg I."/>
            <person name="Brannstrom I.O."/>
            <person name="Guillou S."/>
            <person name="Cros-Aarteil S."/>
            <person name="Calhoun S."/>
            <person name="Haridas S."/>
            <person name="Kuo A."/>
            <person name="Mondo S."/>
            <person name="Pangilinan J."/>
            <person name="Riley R."/>
            <person name="LaButti K."/>
            <person name="Andreopoulos B."/>
            <person name="Lipzen A."/>
            <person name="Chen C."/>
            <person name="Yanf M."/>
            <person name="Daum C."/>
            <person name="Ng V."/>
            <person name="Clum A."/>
            <person name="Steindorff A."/>
            <person name="Ohm R."/>
            <person name="Martin F."/>
            <person name="Silar P."/>
            <person name="Natvig D."/>
            <person name="Lalanne C."/>
            <person name="Gautier V."/>
            <person name="Ament-velasquez S.L."/>
            <person name="Kruys A."/>
            <person name="Hutchinson M.I."/>
            <person name="Powell A.J."/>
            <person name="Barry K."/>
            <person name="Miller A.N."/>
            <person name="Grigoriev I.V."/>
            <person name="Debuchy R."/>
            <person name="Gladieux P."/>
            <person name="Thoren M.H."/>
            <person name="Johannesson H."/>
        </authorList>
    </citation>
    <scope>NUCLEOTIDE SEQUENCE</scope>
    <source>
        <strain evidence="2">SMH2392-1A</strain>
    </source>
</reference>
<dbReference type="PANTHER" id="PTHR43157">
    <property type="entry name" value="PHOSPHATIDYLINOSITOL-GLYCAN BIOSYNTHESIS CLASS F PROTEIN-RELATED"/>
    <property type="match status" value="1"/>
</dbReference>
<dbReference type="EMBL" id="JAUIRO010000004">
    <property type="protein sequence ID" value="KAK0718020.1"/>
    <property type="molecule type" value="Genomic_DNA"/>
</dbReference>
<proteinExistence type="predicted"/>
<dbReference type="Proteomes" id="UP001172101">
    <property type="component" value="Unassembled WGS sequence"/>
</dbReference>
<evidence type="ECO:0000313" key="3">
    <source>
        <dbReference type="Proteomes" id="UP001172101"/>
    </source>
</evidence>
<keyword evidence="1" id="KW-0560">Oxidoreductase</keyword>